<evidence type="ECO:0000313" key="2">
    <source>
        <dbReference type="EMBL" id="KAB7846210.1"/>
    </source>
</evidence>
<protein>
    <recommendedName>
        <fullName evidence="1">DUF6314 domain-containing protein</fullName>
    </recommendedName>
</protein>
<dbReference type="AlphaFoldDB" id="A0A5N5W8U0"/>
<dbReference type="Pfam" id="PF19834">
    <property type="entry name" value="DUF6314"/>
    <property type="match status" value="1"/>
</dbReference>
<keyword evidence="3" id="KW-1185">Reference proteome</keyword>
<sequence length="139" mass="15672">MAHLTGRWTVHRVLRDLATGQEGTFRGTAVFRPAADATHLLHVEDGGLTWNGVTGRAGRTLLLYGRPDGTADVRFADGRPFHPLDLRTGHWTTRHPCGRDRYDGTFTVVSADEWRLTWRTTGPAKDQLQHSVYRRADRP</sequence>
<feature type="domain" description="DUF6314" evidence="1">
    <location>
        <begin position="4"/>
        <end position="135"/>
    </location>
</feature>
<proteinExistence type="predicted"/>
<evidence type="ECO:0000313" key="3">
    <source>
        <dbReference type="Proteomes" id="UP000327000"/>
    </source>
</evidence>
<gene>
    <name evidence="2" type="ORF">FRZ00_13045</name>
</gene>
<reference evidence="2 3" key="1">
    <citation type="journal article" date="2019" name="Microb. Cell Fact.">
        <title>Exploring novel herbicidin analogues by transcriptional regulator overexpression and MS/MS molecular networking.</title>
        <authorList>
            <person name="Shi Y."/>
            <person name="Gu R."/>
            <person name="Li Y."/>
            <person name="Wang X."/>
            <person name="Ren W."/>
            <person name="Li X."/>
            <person name="Wang L."/>
            <person name="Xie Y."/>
            <person name="Hong B."/>
        </authorList>
    </citation>
    <scope>NUCLEOTIDE SEQUENCE [LARGE SCALE GENOMIC DNA]</scope>
    <source>
        <strain evidence="2 3">US-43</strain>
    </source>
</reference>
<comment type="caution">
    <text evidence="2">The sequence shown here is derived from an EMBL/GenBank/DDBJ whole genome shotgun (WGS) entry which is preliminary data.</text>
</comment>
<dbReference type="Proteomes" id="UP000327000">
    <property type="component" value="Unassembled WGS sequence"/>
</dbReference>
<accession>A0A5N5W8U0</accession>
<name>A0A5N5W8U0_STRMB</name>
<dbReference type="EMBL" id="VOKX01000023">
    <property type="protein sequence ID" value="KAB7846210.1"/>
    <property type="molecule type" value="Genomic_DNA"/>
</dbReference>
<evidence type="ECO:0000259" key="1">
    <source>
        <dbReference type="Pfam" id="PF19834"/>
    </source>
</evidence>
<dbReference type="OrthoDB" id="3296280at2"/>
<organism evidence="2 3">
    <name type="scientific">Streptomyces mobaraensis</name>
    <name type="common">Streptoverticillium mobaraense</name>
    <dbReference type="NCBI Taxonomy" id="35621"/>
    <lineage>
        <taxon>Bacteria</taxon>
        <taxon>Bacillati</taxon>
        <taxon>Actinomycetota</taxon>
        <taxon>Actinomycetes</taxon>
        <taxon>Kitasatosporales</taxon>
        <taxon>Streptomycetaceae</taxon>
        <taxon>Streptomyces</taxon>
    </lineage>
</organism>
<dbReference type="InterPro" id="IPR045632">
    <property type="entry name" value="DUF6314"/>
</dbReference>